<evidence type="ECO:0000256" key="2">
    <source>
        <dbReference type="ARBA" id="ARBA00005049"/>
    </source>
</evidence>
<comment type="catalytic activity">
    <reaction evidence="9">
        <text>5,6-dimethylbenzimidazole + nicotinate beta-D-ribonucleotide = alpha-ribazole 5'-phosphate + nicotinate + H(+)</text>
        <dbReference type="Rhea" id="RHEA:11196"/>
        <dbReference type="ChEBI" id="CHEBI:15378"/>
        <dbReference type="ChEBI" id="CHEBI:15890"/>
        <dbReference type="ChEBI" id="CHEBI:32544"/>
        <dbReference type="ChEBI" id="CHEBI:57502"/>
        <dbReference type="ChEBI" id="CHEBI:57918"/>
        <dbReference type="EC" id="2.4.2.21"/>
    </reaction>
</comment>
<dbReference type="NCBIfam" id="TIGR03160">
    <property type="entry name" value="cobT_DBIPRT"/>
    <property type="match status" value="1"/>
</dbReference>
<dbReference type="Gene3D" id="1.10.1610.10">
    <property type="match status" value="2"/>
</dbReference>
<evidence type="ECO:0000256" key="6">
    <source>
        <dbReference type="ARBA" id="ARBA00022573"/>
    </source>
</evidence>
<dbReference type="SUPFAM" id="SSF52733">
    <property type="entry name" value="Nicotinate mononucleotide:5,6-dimethylbenzimidazole phosphoribosyltransferase (CobT)"/>
    <property type="match status" value="2"/>
</dbReference>
<evidence type="ECO:0000256" key="1">
    <source>
        <dbReference type="ARBA" id="ARBA00002197"/>
    </source>
</evidence>
<evidence type="ECO:0000256" key="9">
    <source>
        <dbReference type="ARBA" id="ARBA00047340"/>
    </source>
</evidence>
<dbReference type="AlphaFoldDB" id="A0A1H8TUU7"/>
<dbReference type="EC" id="2.4.2.21" evidence="4 10"/>
<dbReference type="InterPro" id="IPR023195">
    <property type="entry name" value="Nict_dMeBzImd_PRibTrfase_N"/>
</dbReference>
<evidence type="ECO:0000256" key="10">
    <source>
        <dbReference type="NCBIfam" id="TIGR03160"/>
    </source>
</evidence>
<evidence type="ECO:0000313" key="12">
    <source>
        <dbReference type="Proteomes" id="UP000198847"/>
    </source>
</evidence>
<reference evidence="11 12" key="1">
    <citation type="submission" date="2016-10" db="EMBL/GenBank/DDBJ databases">
        <authorList>
            <person name="de Groot N.N."/>
        </authorList>
    </citation>
    <scope>NUCLEOTIDE SEQUENCE [LARGE SCALE GENOMIC DNA]</scope>
    <source>
        <strain evidence="11 12">DSM 13305</strain>
    </source>
</reference>
<dbReference type="PANTHER" id="PTHR43463">
    <property type="entry name" value="NICOTINATE-NUCLEOTIDE--DIMETHYLBENZIMIDAZOLE PHOSPHORIBOSYLTRANSFERASE"/>
    <property type="match status" value="1"/>
</dbReference>
<dbReference type="GO" id="GO:0008939">
    <property type="term" value="F:nicotinate-nucleotide-dimethylbenzimidazole phosphoribosyltransferase activity"/>
    <property type="evidence" value="ECO:0007669"/>
    <property type="project" value="UniProtKB-UniRule"/>
</dbReference>
<proteinExistence type="inferred from homology"/>
<dbReference type="RefSeq" id="WP_091745552.1">
    <property type="nucleotide sequence ID" value="NZ_FODY01000007.1"/>
</dbReference>
<dbReference type="FunFam" id="3.40.50.10210:FF:000001">
    <property type="entry name" value="Nicotinate-nucleotide--dimethylbenzimidazole phosphoribosyltransferase"/>
    <property type="match status" value="1"/>
</dbReference>
<evidence type="ECO:0000313" key="11">
    <source>
        <dbReference type="EMBL" id="SEO94759.1"/>
    </source>
</evidence>
<protein>
    <recommendedName>
        <fullName evidence="5 10">Nicotinate-nucleotide--dimethylbenzimidazole phosphoribosyltransferase</fullName>
        <ecNumber evidence="4 10">2.4.2.21</ecNumber>
    </recommendedName>
</protein>
<evidence type="ECO:0000256" key="7">
    <source>
        <dbReference type="ARBA" id="ARBA00022676"/>
    </source>
</evidence>
<keyword evidence="8 11" id="KW-0808">Transferase</keyword>
<dbReference type="OrthoDB" id="9781491at2"/>
<keyword evidence="7 11" id="KW-0328">Glycosyltransferase</keyword>
<dbReference type="PANTHER" id="PTHR43463:SF1">
    <property type="entry name" value="NICOTINATE-NUCLEOTIDE--DIMETHYLBENZIMIDAZOLE PHOSPHORIBOSYLTRANSFERASE"/>
    <property type="match status" value="1"/>
</dbReference>
<organism evidence="11 12">
    <name type="scientific">Propionispora vibrioides</name>
    <dbReference type="NCBI Taxonomy" id="112903"/>
    <lineage>
        <taxon>Bacteria</taxon>
        <taxon>Bacillati</taxon>
        <taxon>Bacillota</taxon>
        <taxon>Negativicutes</taxon>
        <taxon>Selenomonadales</taxon>
        <taxon>Sporomusaceae</taxon>
        <taxon>Propionispora</taxon>
    </lineage>
</organism>
<dbReference type="InterPro" id="IPR036087">
    <property type="entry name" value="Nict_dMeBzImd_PRibTrfase_sf"/>
</dbReference>
<dbReference type="UniPathway" id="UPA00061">
    <property type="reaction ID" value="UER00516"/>
</dbReference>
<evidence type="ECO:0000256" key="3">
    <source>
        <dbReference type="ARBA" id="ARBA00007110"/>
    </source>
</evidence>
<dbReference type="Gene3D" id="3.40.50.10210">
    <property type="match status" value="2"/>
</dbReference>
<dbReference type="Pfam" id="PF02277">
    <property type="entry name" value="DBI_PRT"/>
    <property type="match status" value="3"/>
</dbReference>
<gene>
    <name evidence="11" type="ORF">SAMN04490178_107119</name>
</gene>
<keyword evidence="12" id="KW-1185">Reference proteome</keyword>
<dbReference type="GO" id="GO:0009236">
    <property type="term" value="P:cobalamin biosynthetic process"/>
    <property type="evidence" value="ECO:0007669"/>
    <property type="project" value="UniProtKB-UniRule"/>
</dbReference>
<dbReference type="NCBIfam" id="NF000996">
    <property type="entry name" value="PRK00105.1"/>
    <property type="match status" value="1"/>
</dbReference>
<name>A0A1H8TUU7_9FIRM</name>
<dbReference type="InterPro" id="IPR017846">
    <property type="entry name" value="Nict_dMeBzImd_PRibTrfase_bact"/>
</dbReference>
<dbReference type="EMBL" id="FODY01000007">
    <property type="protein sequence ID" value="SEO94759.1"/>
    <property type="molecule type" value="Genomic_DNA"/>
</dbReference>
<evidence type="ECO:0000256" key="8">
    <source>
        <dbReference type="ARBA" id="ARBA00022679"/>
    </source>
</evidence>
<dbReference type="STRING" id="112903.SAMN04490178_107119"/>
<dbReference type="Proteomes" id="UP000198847">
    <property type="component" value="Unassembled WGS sequence"/>
</dbReference>
<sequence length="685" mass="71345">MKLLNETIAGIAGLDKAAMTAVHGEMENLLKDSQDIGRLRELVVQYAGITGTAAPTMPKCCMVVACADHGVARRSVSAYPIETTAQMTKNYVCSQGASANALANFSGSDMAVVDVGVAVDLAGVPGLWHRKIAYGTADVAEGPAMTREQAVQAIETGIEIVREKVKQGYNCFSLGEMGIGNTTVSAAIVSAFTGIPPRQATGRGTGISDSRLAAKIAIVEQVLAVNRPDPKDGLDVLSKIGGFELGTLAGVVLGAAAHRCLVVIDGLNTTAAALLAYAIAPGIKPYLAPSHLSGEPAHKVALAYLGLDAMLDLGVRLGEAIGASFVVNMLTYSVKLLRFANGQPELTDREEIIQLTAAPAGEEDLLAALGAAVLPLDRSSMERCQIRVDNLTKPLGSLHALEHLAVKLAGITANPRPRDLSRSLIQLQYGGDKADRSPVFQVAAGHCKAHLVVAQLFTGEEDAAALPVRHGLIREAIRQGVRLAAIEAGRGARIIGIATGDSREVPAAAALTAWLADKRELEGTEGLTQAQLAQARELLRRLSGMQAGELDPVTLLAAVEGFELAVWVGVIVGAAAHKTAVVLDNLVTAAAGLLAARVVPAAAAYLIGSHYSRLTLQKTALDLSDVPAYLHLALQDREGAGAALGITILDASLHMLNDMKTFGEADVAVAQDGLGALKQSKDIKE</sequence>
<comment type="pathway">
    <text evidence="2">Nucleoside biosynthesis; alpha-ribazole biosynthesis; alpha-ribazole from 5,6-dimethylbenzimidazole: step 1/2.</text>
</comment>
<comment type="similarity">
    <text evidence="3">Belongs to the CobT family.</text>
</comment>
<dbReference type="CDD" id="cd02439">
    <property type="entry name" value="DMB-PRT_CobT"/>
    <property type="match status" value="1"/>
</dbReference>
<evidence type="ECO:0000256" key="5">
    <source>
        <dbReference type="ARBA" id="ARBA00015486"/>
    </source>
</evidence>
<evidence type="ECO:0000256" key="4">
    <source>
        <dbReference type="ARBA" id="ARBA00011991"/>
    </source>
</evidence>
<keyword evidence="6" id="KW-0169">Cobalamin biosynthesis</keyword>
<comment type="function">
    <text evidence="1">Catalyzes the synthesis of alpha-ribazole-5'-phosphate from nicotinate mononucleotide (NAMN) and 5,6-dimethylbenzimidazole (DMB).</text>
</comment>
<dbReference type="InterPro" id="IPR003200">
    <property type="entry name" value="Nict_dMeBzImd_PRibTrfase"/>
</dbReference>
<accession>A0A1H8TUU7</accession>